<keyword evidence="3" id="KW-0503">Monooxygenase</keyword>
<evidence type="ECO:0000256" key="2">
    <source>
        <dbReference type="ARBA" id="ARBA00023002"/>
    </source>
</evidence>
<evidence type="ECO:0000256" key="3">
    <source>
        <dbReference type="ARBA" id="ARBA00023033"/>
    </source>
</evidence>
<dbReference type="EC" id="1.14.13.227" evidence="1"/>
<dbReference type="InterPro" id="IPR003430">
    <property type="entry name" value="Phenol_Hydrox"/>
</dbReference>
<dbReference type="SUPFAM" id="SSF47240">
    <property type="entry name" value="Ferritin-like"/>
    <property type="match status" value="2"/>
</dbReference>
<dbReference type="AlphaFoldDB" id="F8AVY5"/>
<dbReference type="HOGENOM" id="CLU_402651_0_0_11"/>
<dbReference type="Pfam" id="PF02332">
    <property type="entry name" value="Phenol_Hydrox"/>
    <property type="match status" value="2"/>
</dbReference>
<dbReference type="InterPro" id="IPR009078">
    <property type="entry name" value="Ferritin-like_SF"/>
</dbReference>
<evidence type="ECO:0000313" key="5">
    <source>
        <dbReference type="EMBL" id="AEH09306.1"/>
    </source>
</evidence>
<evidence type="ECO:0000313" key="6">
    <source>
        <dbReference type="Proteomes" id="UP000001549"/>
    </source>
</evidence>
<dbReference type="KEGG" id="fsy:FsymDg_1864"/>
<dbReference type="EMBL" id="CP002801">
    <property type="protein sequence ID" value="AEH09306.1"/>
    <property type="molecule type" value="Genomic_DNA"/>
</dbReference>
<dbReference type="Proteomes" id="UP000001549">
    <property type="component" value="Chromosome"/>
</dbReference>
<keyword evidence="2" id="KW-0560">Oxidoreductase</keyword>
<proteinExistence type="predicted"/>
<dbReference type="RefSeq" id="WP_013873254.1">
    <property type="nucleotide sequence ID" value="NC_015656.1"/>
</dbReference>
<dbReference type="InterPro" id="IPR012348">
    <property type="entry name" value="RNR-like"/>
</dbReference>
<comment type="catalytic activity">
    <reaction evidence="4">
        <text>propane + NADH + O2 + H(+) = propan-2-ol + NAD(+) + H2O</text>
        <dbReference type="Rhea" id="RHEA:49992"/>
        <dbReference type="ChEBI" id="CHEBI:15377"/>
        <dbReference type="ChEBI" id="CHEBI:15378"/>
        <dbReference type="ChEBI" id="CHEBI:15379"/>
        <dbReference type="ChEBI" id="CHEBI:17824"/>
        <dbReference type="ChEBI" id="CHEBI:32879"/>
        <dbReference type="ChEBI" id="CHEBI:57540"/>
        <dbReference type="ChEBI" id="CHEBI:57945"/>
        <dbReference type="EC" id="1.14.13.227"/>
    </reaction>
</comment>
<gene>
    <name evidence="5" type="ordered locus">FsymDg_1864</name>
</gene>
<reference evidence="5 6" key="1">
    <citation type="submission" date="2011-05" db="EMBL/GenBank/DDBJ databases">
        <title>Complete sequence of chromosome of Frankia symbiont of Datisca glomerata.</title>
        <authorList>
            <consortium name="US DOE Joint Genome Institute"/>
            <person name="Lucas S."/>
            <person name="Han J."/>
            <person name="Lapidus A."/>
            <person name="Cheng J.-F."/>
            <person name="Goodwin L."/>
            <person name="Pitluck S."/>
            <person name="Peters L."/>
            <person name="Mikhailova N."/>
            <person name="Chertkov O."/>
            <person name="Teshima H."/>
            <person name="Han C."/>
            <person name="Tapia R."/>
            <person name="Land M."/>
            <person name="Hauser L."/>
            <person name="Kyrpides N."/>
            <person name="Ivanova N."/>
            <person name="Pagani I."/>
            <person name="Berry A."/>
            <person name="Pawlowski K."/>
            <person name="Persson T."/>
            <person name="Vanden Heuvel B."/>
            <person name="Benson D."/>
            <person name="Woyke T."/>
        </authorList>
    </citation>
    <scope>NUCLEOTIDE SEQUENCE [LARGE SCALE GENOMIC DNA]</scope>
    <source>
        <strain evidence="6">4085684</strain>
    </source>
</reference>
<keyword evidence="6" id="KW-1185">Reference proteome</keyword>
<sequence>MPRLSRSDWYDLARDTNWTFSYVNEADVFPEELSGTGRVPPEAWLAWDEPYKISYREYVHNQVTKDTTTYSLKNAVGRSKLFDQLDPGWKSVVVAHYGAIAMPEYLASFGEARMGRFGRAAAWRNTATFGTLDEVRHGQIQTFFPYGLLGKEPRGDWALKAFHTNNWITLAVRHLFDDMFVANDALSVAIQLTFTLETGFTNLQFLGMVADAIDVGDLEFGSLISSIQTDEARHAQQGEPTIKVLIDNGHKEYGQFLVDHMFWRAWRAFALLTGLSMDYYTPLDSRKMSFKEFIQDWVVKQFADQFRDYGLDFPWYWDEFINELDWYHHAIHTVVWNYRPSVWWNPDAGVSPKERQWLEEKYPGWNRAFGKHWDVLTENVRTGNLAETFPETLPVACNLCQLPIVRAAGVLAGAHTDPAQLNYRRYIALQHDREIYAERVVDRFEALDHDAGLDPAWVAVLGRVYLPARFALHVLQITSLYVGQLAPSAAITNASFFQAADELRALQWIAYRAKSLSLSHGPDLADSTVARRFWEQDPAWQPARELLENLLLAYDWAEAFTALDLVVKPAFDALFKQAFTALATANRDELTAQLLHESGVDSRRGQDWTGTLARYILAARPGNREHVLGWESRWQPRVTRAIDALAGTFGAAPAPADAASVRQTVDQATTQFRNSWLTAVPAA</sequence>
<accession>F8AVY5</accession>
<evidence type="ECO:0000256" key="4">
    <source>
        <dbReference type="ARBA" id="ARBA00048941"/>
    </source>
</evidence>
<dbReference type="eggNOG" id="COG3350">
    <property type="taxonomic scope" value="Bacteria"/>
</dbReference>
<dbReference type="STRING" id="656024.FsymDg_1864"/>
<dbReference type="GO" id="GO:0004497">
    <property type="term" value="F:monooxygenase activity"/>
    <property type="evidence" value="ECO:0007669"/>
    <property type="project" value="UniProtKB-KW"/>
</dbReference>
<organism evidence="5 6">
    <name type="scientific">Candidatus Protofrankia datiscae</name>
    <dbReference type="NCBI Taxonomy" id="2716812"/>
    <lineage>
        <taxon>Bacteria</taxon>
        <taxon>Bacillati</taxon>
        <taxon>Actinomycetota</taxon>
        <taxon>Actinomycetes</taxon>
        <taxon>Frankiales</taxon>
        <taxon>Frankiaceae</taxon>
        <taxon>Protofrankia</taxon>
    </lineage>
</organism>
<name>F8AVY5_9ACTN</name>
<protein>
    <recommendedName>
        <fullName evidence="1">propane 2-monooxygenase</fullName>
        <ecNumber evidence="1">1.14.13.227</ecNumber>
    </recommendedName>
</protein>
<evidence type="ECO:0000256" key="1">
    <source>
        <dbReference type="ARBA" id="ARBA00012710"/>
    </source>
</evidence>
<dbReference type="Gene3D" id="1.10.620.20">
    <property type="entry name" value="Ribonucleotide Reductase, subunit A"/>
    <property type="match status" value="2"/>
</dbReference>